<feature type="signal peptide" evidence="1">
    <location>
        <begin position="1"/>
        <end position="26"/>
    </location>
</feature>
<reference evidence="2 3" key="1">
    <citation type="submission" date="2018-08" db="EMBL/GenBank/DDBJ databases">
        <title>Thalassotalea euphylliae genome.</title>
        <authorList>
            <person name="Summers S."/>
            <person name="Rice S.A."/>
            <person name="Freckelton M.L."/>
            <person name="Nedved B.T."/>
            <person name="Hadfield M.G."/>
        </authorList>
    </citation>
    <scope>NUCLEOTIDE SEQUENCE [LARGE SCALE GENOMIC DNA]</scope>
    <source>
        <strain evidence="2 3">H1</strain>
    </source>
</reference>
<sequence length="242" mass="27262">MMKITLIPSNLALLFYLCFANFFTQAEQTKQVQGRLVICIGQASSSSNNSALQSLVNEMFNTTGLQPDLFYSPTKRAEHLFKVGECDGFFVSSNDFPTQIQRDDIVHVPESIMTVHVDAFVYKGDVCKVEQSCLQSLAKSQVVGVFRSHALMKYLKTRTSASVVELTTLEQGTKMLEHSRIDVLVIPNININTSRLLNVERVASVELYLWLDKKYAPYLEEVSMQVRRLKSGPKWTLLNPSG</sequence>
<gene>
    <name evidence="2" type="ORF">DXX93_13895</name>
</gene>
<organism evidence="2 3">
    <name type="scientific">Thalassotalea euphylliae</name>
    <dbReference type="NCBI Taxonomy" id="1655234"/>
    <lineage>
        <taxon>Bacteria</taxon>
        <taxon>Pseudomonadati</taxon>
        <taxon>Pseudomonadota</taxon>
        <taxon>Gammaproteobacteria</taxon>
        <taxon>Alteromonadales</taxon>
        <taxon>Colwelliaceae</taxon>
        <taxon>Thalassotalea</taxon>
    </lineage>
</organism>
<keyword evidence="1" id="KW-0732">Signal</keyword>
<protein>
    <recommendedName>
        <fullName evidence="4">Solute-binding protein family 3/N-terminal domain-containing protein</fullName>
    </recommendedName>
</protein>
<name>A0A3E0TSZ8_9GAMM</name>
<dbReference type="RefSeq" id="WP_116008621.1">
    <property type="nucleotide sequence ID" value="NZ_QUOU01000001.1"/>
</dbReference>
<evidence type="ECO:0000313" key="3">
    <source>
        <dbReference type="Proteomes" id="UP000256478"/>
    </source>
</evidence>
<dbReference type="Proteomes" id="UP000256478">
    <property type="component" value="Unassembled WGS sequence"/>
</dbReference>
<dbReference type="EMBL" id="QUOU01000001">
    <property type="protein sequence ID" value="REL27544.1"/>
    <property type="molecule type" value="Genomic_DNA"/>
</dbReference>
<evidence type="ECO:0008006" key="4">
    <source>
        <dbReference type="Google" id="ProtNLM"/>
    </source>
</evidence>
<evidence type="ECO:0000313" key="2">
    <source>
        <dbReference type="EMBL" id="REL27544.1"/>
    </source>
</evidence>
<dbReference type="SUPFAM" id="SSF53850">
    <property type="entry name" value="Periplasmic binding protein-like II"/>
    <property type="match status" value="1"/>
</dbReference>
<feature type="chain" id="PRO_5017826649" description="Solute-binding protein family 3/N-terminal domain-containing protein" evidence="1">
    <location>
        <begin position="27"/>
        <end position="242"/>
    </location>
</feature>
<dbReference type="OrthoDB" id="6838256at2"/>
<dbReference type="AlphaFoldDB" id="A0A3E0TSZ8"/>
<evidence type="ECO:0000256" key="1">
    <source>
        <dbReference type="SAM" id="SignalP"/>
    </source>
</evidence>
<accession>A0A3E0TSZ8</accession>
<comment type="caution">
    <text evidence="2">The sequence shown here is derived from an EMBL/GenBank/DDBJ whole genome shotgun (WGS) entry which is preliminary data.</text>
</comment>
<proteinExistence type="predicted"/>